<dbReference type="Proteomes" id="UP001595681">
    <property type="component" value="Unassembled WGS sequence"/>
</dbReference>
<evidence type="ECO:0000313" key="2">
    <source>
        <dbReference type="Proteomes" id="UP001595681"/>
    </source>
</evidence>
<reference evidence="2" key="1">
    <citation type="journal article" date="2019" name="Int. J. Syst. Evol. Microbiol.">
        <title>The Global Catalogue of Microorganisms (GCM) 10K type strain sequencing project: providing services to taxonomists for standard genome sequencing and annotation.</title>
        <authorList>
            <consortium name="The Broad Institute Genomics Platform"/>
            <consortium name="The Broad Institute Genome Sequencing Center for Infectious Disease"/>
            <person name="Wu L."/>
            <person name="Ma J."/>
        </authorList>
    </citation>
    <scope>NUCLEOTIDE SEQUENCE [LARGE SCALE GENOMIC DNA]</scope>
    <source>
        <strain evidence="2">CCM 7491</strain>
    </source>
</reference>
<dbReference type="EMBL" id="JBHRVU010000007">
    <property type="protein sequence ID" value="MFC3444488.1"/>
    <property type="molecule type" value="Genomic_DNA"/>
</dbReference>
<comment type="caution">
    <text evidence="1">The sequence shown here is derived from an EMBL/GenBank/DDBJ whole genome shotgun (WGS) entry which is preliminary data.</text>
</comment>
<keyword evidence="2" id="KW-1185">Reference proteome</keyword>
<evidence type="ECO:0000313" key="1">
    <source>
        <dbReference type="EMBL" id="MFC3444488.1"/>
    </source>
</evidence>
<protein>
    <submittedName>
        <fullName evidence="1">Uncharacterized protein</fullName>
    </submittedName>
</protein>
<proteinExistence type="predicted"/>
<dbReference type="RefSeq" id="WP_380799387.1">
    <property type="nucleotide sequence ID" value="NZ_JBHRVU010000007.1"/>
</dbReference>
<sequence length="46" mass="5049">MFNAVLKSRVQTLLECGGWRRILCAGGFNPFGITNATSLSQHARII</sequence>
<organism evidence="1 2">
    <name type="scientific">Sphingobium rhizovicinum</name>
    <dbReference type="NCBI Taxonomy" id="432308"/>
    <lineage>
        <taxon>Bacteria</taxon>
        <taxon>Pseudomonadati</taxon>
        <taxon>Pseudomonadota</taxon>
        <taxon>Alphaproteobacteria</taxon>
        <taxon>Sphingomonadales</taxon>
        <taxon>Sphingomonadaceae</taxon>
        <taxon>Sphingobium</taxon>
    </lineage>
</organism>
<gene>
    <name evidence="1" type="ORF">ACFOKF_25460</name>
</gene>
<accession>A0ABV7NNA8</accession>
<name>A0ABV7NNA8_9SPHN</name>